<evidence type="ECO:0008006" key="5">
    <source>
        <dbReference type="Google" id="ProtNLM"/>
    </source>
</evidence>
<evidence type="ECO:0000256" key="1">
    <source>
        <dbReference type="SAM" id="MobiDB-lite"/>
    </source>
</evidence>
<feature type="compositionally biased region" description="Pro residues" evidence="1">
    <location>
        <begin position="210"/>
        <end position="223"/>
    </location>
</feature>
<evidence type="ECO:0000313" key="3">
    <source>
        <dbReference type="EMBL" id="KWT86763.1"/>
    </source>
</evidence>
<comment type="caution">
    <text evidence="3">The sequence shown here is derived from an EMBL/GenBank/DDBJ whole genome shotgun (WGS) entry which is preliminary data.</text>
</comment>
<feature type="transmembrane region" description="Helical" evidence="2">
    <location>
        <begin position="6"/>
        <end position="27"/>
    </location>
</feature>
<accession>A0ABR5SGZ5</accession>
<organism evidence="3 4">
    <name type="scientific">Candidatus Magnetominusculus xianensis</name>
    <dbReference type="NCBI Taxonomy" id="1748249"/>
    <lineage>
        <taxon>Bacteria</taxon>
        <taxon>Pseudomonadati</taxon>
        <taxon>Nitrospirota</taxon>
        <taxon>Nitrospiria</taxon>
        <taxon>Nitrospirales</taxon>
        <taxon>Nitrospiraceae</taxon>
        <taxon>Candidatus Magnetominusculus</taxon>
    </lineage>
</organism>
<keyword evidence="2" id="KW-1133">Transmembrane helix</keyword>
<keyword evidence="2" id="KW-0812">Transmembrane</keyword>
<dbReference type="Proteomes" id="UP000060487">
    <property type="component" value="Unassembled WGS sequence"/>
</dbReference>
<sequence>MKYMEQFNVLNISLILIILLMGGYEYYKFKEKDNLKISTNKKMRLNTEEVKLDDAKKLLARGDYMVVTEKNLFHPDRKPVKQQAELPVPEFIVYGTITGAANTAFVEDKKTPYTTTGRGQRQRLVHEGDSLSGYTVNAITPEYVEFTKDGSKLIVKVFDFVKKKVRQSGESTKTATATPQPPGHPLMPMPPVSNPQTAHMPSPPQTAQLPSPPALPMPPPAAPQNPGAKQSTAMMPPPAIGR</sequence>
<dbReference type="EMBL" id="LNQR01000056">
    <property type="protein sequence ID" value="KWT86763.1"/>
    <property type="molecule type" value="Genomic_DNA"/>
</dbReference>
<feature type="region of interest" description="Disordered" evidence="1">
    <location>
        <begin position="166"/>
        <end position="242"/>
    </location>
</feature>
<gene>
    <name evidence="3" type="ORF">ASN18_1486</name>
</gene>
<evidence type="ECO:0000313" key="4">
    <source>
        <dbReference type="Proteomes" id="UP000060487"/>
    </source>
</evidence>
<protein>
    <recommendedName>
        <fullName evidence="5">Type II secretion system protein GspC N-terminal domain-containing protein</fullName>
    </recommendedName>
</protein>
<keyword evidence="4" id="KW-1185">Reference proteome</keyword>
<dbReference type="RefSeq" id="WP_085052109.1">
    <property type="nucleotide sequence ID" value="NZ_LNQR01000056.1"/>
</dbReference>
<proteinExistence type="predicted"/>
<reference evidence="3 4" key="1">
    <citation type="submission" date="2015-11" db="EMBL/GenBank/DDBJ databases">
        <authorList>
            <person name="Lin W."/>
        </authorList>
    </citation>
    <scope>NUCLEOTIDE SEQUENCE [LARGE SCALE GENOMIC DNA]</scope>
    <source>
        <strain evidence="3 4">HCH-1</strain>
    </source>
</reference>
<feature type="compositionally biased region" description="Polar residues" evidence="1">
    <location>
        <begin position="168"/>
        <end position="178"/>
    </location>
</feature>
<feature type="compositionally biased region" description="Pro residues" evidence="1">
    <location>
        <begin position="179"/>
        <end position="193"/>
    </location>
</feature>
<evidence type="ECO:0000256" key="2">
    <source>
        <dbReference type="SAM" id="Phobius"/>
    </source>
</evidence>
<keyword evidence="2" id="KW-0472">Membrane</keyword>
<name>A0ABR5SGZ5_9BACT</name>